<dbReference type="SMART" id="SM00852">
    <property type="entry name" value="MoCF_biosynth"/>
    <property type="match status" value="1"/>
</dbReference>
<evidence type="ECO:0000256" key="1">
    <source>
        <dbReference type="HAMAP-Rule" id="MF_00226"/>
    </source>
</evidence>
<dbReference type="PANTHER" id="PTHR13939">
    <property type="entry name" value="NICOTINAMIDE-NUCLEOTIDE AMIDOHYDROLASE PNCC"/>
    <property type="match status" value="1"/>
</dbReference>
<dbReference type="CDD" id="cd00885">
    <property type="entry name" value="cinA"/>
    <property type="match status" value="1"/>
</dbReference>
<dbReference type="PANTHER" id="PTHR13939:SF0">
    <property type="entry name" value="NMN AMIDOHYDROLASE-LIKE PROTEIN YFAY"/>
    <property type="match status" value="1"/>
</dbReference>
<comment type="caution">
    <text evidence="3">The sequence shown here is derived from an EMBL/GenBank/DDBJ whole genome shotgun (WGS) entry which is preliminary data.</text>
</comment>
<dbReference type="Pfam" id="PF00994">
    <property type="entry name" value="MoCF_biosynth"/>
    <property type="match status" value="1"/>
</dbReference>
<dbReference type="InterPro" id="IPR008135">
    <property type="entry name" value="Competence-induced_CinA"/>
</dbReference>
<dbReference type="Proteomes" id="UP000885320">
    <property type="component" value="Unassembled WGS sequence"/>
</dbReference>
<dbReference type="InterPro" id="IPR036425">
    <property type="entry name" value="MoaB/Mog-like_dom_sf"/>
</dbReference>
<feature type="domain" description="MoaB/Mog" evidence="2">
    <location>
        <begin position="5"/>
        <end position="172"/>
    </location>
</feature>
<dbReference type="SUPFAM" id="SSF142433">
    <property type="entry name" value="CinA-like"/>
    <property type="match status" value="1"/>
</dbReference>
<name>A0A3J6V392_SALER</name>
<dbReference type="PIRSF" id="PIRSF006728">
    <property type="entry name" value="CinA"/>
    <property type="match status" value="1"/>
</dbReference>
<dbReference type="NCBIfam" id="TIGR00177">
    <property type="entry name" value="molyb_syn"/>
    <property type="match status" value="1"/>
</dbReference>
<dbReference type="AlphaFoldDB" id="A0A3J6V392"/>
<dbReference type="InterPro" id="IPR036653">
    <property type="entry name" value="CinA-like_C"/>
</dbReference>
<protein>
    <recommendedName>
        <fullName evidence="1">CinA-like protein</fullName>
    </recommendedName>
</protein>
<gene>
    <name evidence="3" type="primary">cinA</name>
    <name evidence="3" type="ORF">EEN95_16210</name>
</gene>
<dbReference type="NCBIfam" id="TIGR00200">
    <property type="entry name" value="cinA_nterm"/>
    <property type="match status" value="1"/>
</dbReference>
<reference evidence="3" key="1">
    <citation type="submission" date="2018-11" db="EMBL/GenBank/DDBJ databases">
        <authorList>
            <consortium name="PulseNet: The National Subtyping Network for Foodborne Disease Surveillance"/>
            <person name="Tarr C.L."/>
            <person name="Trees E."/>
            <person name="Katz L.S."/>
            <person name="Carleton-Romer H.A."/>
            <person name="Stroika S."/>
            <person name="Kucerova Z."/>
            <person name="Roache K.F."/>
            <person name="Sabol A.L."/>
            <person name="Besser J."/>
            <person name="Gerner-Smidt P."/>
        </authorList>
    </citation>
    <scope>NUCLEOTIDE SEQUENCE [LARGE SCALE GENOMIC DNA]</scope>
    <source>
        <strain evidence="3">PNUSAS057377</strain>
    </source>
</reference>
<comment type="similarity">
    <text evidence="1">Belongs to the CinA family.</text>
</comment>
<accession>A0A3J6V392</accession>
<dbReference type="NCBIfam" id="NF002978">
    <property type="entry name" value="PRK03673.1"/>
    <property type="match status" value="1"/>
</dbReference>
<organism evidence="3">
    <name type="scientific">Salmonella enterica</name>
    <name type="common">Salmonella choleraesuis</name>
    <dbReference type="NCBI Taxonomy" id="28901"/>
    <lineage>
        <taxon>Bacteria</taxon>
        <taxon>Pseudomonadati</taxon>
        <taxon>Pseudomonadota</taxon>
        <taxon>Gammaproteobacteria</taxon>
        <taxon>Enterobacterales</taxon>
        <taxon>Enterobacteriaceae</taxon>
        <taxon>Salmonella</taxon>
    </lineage>
</organism>
<dbReference type="InterPro" id="IPR001453">
    <property type="entry name" value="MoaB/Mog_dom"/>
</dbReference>
<dbReference type="Gene3D" id="3.40.980.10">
    <property type="entry name" value="MoaB/Mog-like domain"/>
    <property type="match status" value="1"/>
</dbReference>
<proteinExistence type="inferred from homology"/>
<dbReference type="SUPFAM" id="SSF53218">
    <property type="entry name" value="Molybdenum cofactor biosynthesis proteins"/>
    <property type="match status" value="1"/>
</dbReference>
<dbReference type="HAMAP" id="MF_00226_B">
    <property type="entry name" value="CinA_B"/>
    <property type="match status" value="1"/>
</dbReference>
<dbReference type="EMBL" id="RMUA01000024">
    <property type="protein sequence ID" value="MFK70763.1"/>
    <property type="molecule type" value="Genomic_DNA"/>
</dbReference>
<sequence>MLNVEMLSTGDEVLHGQIVDTNAAWLADFFFNQGVPLSRRNTAGDNLDSLVAILRERSQHADILIVNGGLGPTSDDLSALAAATAKGEGLVLHEEWLAEMERYFQQRGRVMAPSNRKQAELPASAEFIPNPVGTACGFALQLNRCLMFFTPGVPSEFKVMVEQEILPRLRARFSLPEPPLCLRLTTVGRSESDLAQSLDSLSLPPGVTMGYRSSMPIIELKLTGPATQREAMLALWSEVRRVAGQNLIFEGTEDLPAQIARCLQERQLSLTLSEQYTSGLLALQLSRAGAPVLASEVVPSQEETLAQTAHWTTERRSNHYAGLALAVSGLENEHLNFALATPDGTYALRVRFSANCYSLAIRQEVCAMMALIMLRRWLNGEDMTSEHGWINVVESLTA</sequence>
<evidence type="ECO:0000259" key="2">
    <source>
        <dbReference type="SMART" id="SM00852"/>
    </source>
</evidence>
<evidence type="ECO:0000313" key="3">
    <source>
        <dbReference type="EMBL" id="MFK70763.1"/>
    </source>
</evidence>
<dbReference type="InterPro" id="IPR050101">
    <property type="entry name" value="CinA"/>
</dbReference>